<dbReference type="SUPFAM" id="SSF51735">
    <property type="entry name" value="NAD(P)-binding Rossmann-fold domains"/>
    <property type="match status" value="1"/>
</dbReference>
<dbReference type="SUPFAM" id="SSF55347">
    <property type="entry name" value="Glyceraldehyde-3-phosphate dehydrogenase-like, C-terminal domain"/>
    <property type="match status" value="1"/>
</dbReference>
<accession>A0A1U9NNF0</accession>
<evidence type="ECO:0000313" key="5">
    <source>
        <dbReference type="EMBL" id="AQT69355.1"/>
    </source>
</evidence>
<feature type="domain" description="Gfo/Idh/MocA-like oxidoreductase N-terminal" evidence="3">
    <location>
        <begin position="5"/>
        <end position="120"/>
    </location>
</feature>
<organism evidence="5 6">
    <name type="scientific">Anaerohalosphaera lusitana</name>
    <dbReference type="NCBI Taxonomy" id="1936003"/>
    <lineage>
        <taxon>Bacteria</taxon>
        <taxon>Pseudomonadati</taxon>
        <taxon>Planctomycetota</taxon>
        <taxon>Phycisphaerae</taxon>
        <taxon>Sedimentisphaerales</taxon>
        <taxon>Anaerohalosphaeraceae</taxon>
        <taxon>Anaerohalosphaera</taxon>
    </lineage>
</organism>
<dbReference type="Pfam" id="PF22725">
    <property type="entry name" value="GFO_IDH_MocA_C3"/>
    <property type="match status" value="1"/>
</dbReference>
<evidence type="ECO:0000256" key="1">
    <source>
        <dbReference type="ARBA" id="ARBA00010928"/>
    </source>
</evidence>
<name>A0A1U9NNF0_9BACT</name>
<comment type="similarity">
    <text evidence="1">Belongs to the Gfo/Idh/MocA family.</text>
</comment>
<evidence type="ECO:0000259" key="3">
    <source>
        <dbReference type="Pfam" id="PF01408"/>
    </source>
</evidence>
<dbReference type="EMBL" id="CP019791">
    <property type="protein sequence ID" value="AQT69355.1"/>
    <property type="molecule type" value="Genomic_DNA"/>
</dbReference>
<dbReference type="PANTHER" id="PTHR22604">
    <property type="entry name" value="OXIDOREDUCTASES"/>
    <property type="match status" value="1"/>
</dbReference>
<evidence type="ECO:0000313" key="6">
    <source>
        <dbReference type="Proteomes" id="UP000189674"/>
    </source>
</evidence>
<dbReference type="PANTHER" id="PTHR22604:SF105">
    <property type="entry name" value="TRANS-1,2-DIHYDROBENZENE-1,2-DIOL DEHYDROGENASE"/>
    <property type="match status" value="1"/>
</dbReference>
<dbReference type="Pfam" id="PF01408">
    <property type="entry name" value="GFO_IDH_MocA"/>
    <property type="match status" value="1"/>
</dbReference>
<dbReference type="AlphaFoldDB" id="A0A1U9NNF0"/>
<dbReference type="InterPro" id="IPR000683">
    <property type="entry name" value="Gfo/Idh/MocA-like_OxRdtase_N"/>
</dbReference>
<proteinExistence type="inferred from homology"/>
<dbReference type="RefSeq" id="WP_205847891.1">
    <property type="nucleotide sequence ID" value="NZ_CP019791.1"/>
</dbReference>
<evidence type="ECO:0000256" key="2">
    <source>
        <dbReference type="ARBA" id="ARBA00023002"/>
    </source>
</evidence>
<gene>
    <name evidence="5" type="primary">afr</name>
    <name evidence="5" type="ORF">STSP2_02544</name>
</gene>
<dbReference type="Proteomes" id="UP000189674">
    <property type="component" value="Chromosome"/>
</dbReference>
<dbReference type="GO" id="GO:0033712">
    <property type="term" value="F:1,5-anhydro-D-fructose reductase (1,5-anhydro-D-mannitol-forming) activity"/>
    <property type="evidence" value="ECO:0007669"/>
    <property type="project" value="UniProtKB-EC"/>
</dbReference>
<protein>
    <submittedName>
        <fullName evidence="5">1,5-anhydro-D-fructose reductase</fullName>
        <ecNumber evidence="5">1.1.1.292</ecNumber>
    </submittedName>
</protein>
<dbReference type="InterPro" id="IPR055170">
    <property type="entry name" value="GFO_IDH_MocA-like_dom"/>
</dbReference>
<dbReference type="STRING" id="1936003.STSP2_02544"/>
<dbReference type="GO" id="GO:0000166">
    <property type="term" value="F:nucleotide binding"/>
    <property type="evidence" value="ECO:0007669"/>
    <property type="project" value="InterPro"/>
</dbReference>
<feature type="domain" description="GFO/IDH/MocA-like oxidoreductase" evidence="4">
    <location>
        <begin position="132"/>
        <end position="247"/>
    </location>
</feature>
<keyword evidence="2 5" id="KW-0560">Oxidoreductase</keyword>
<sequence length="330" mass="36013">MKSVRWGILATGQIARKFAEGLQALPDAELVAVGSRKLETAKAFAEEYNIPRAYGSYAELTGDPDIDVVYIATPHPAHAQNTLQCIDAGKAVLCEKPFALNATQARHMIQAAAEKNIFLMEAMWTRYIPLMLEIENILEQGTIGPPKMIHADFGYSGDWEPDGRVLSPHLAGGALLDVGIYAISLASMVYQRDPEKVAALAHMASTGVDEISAFILSYEPAALAILSCAVGASTPGEATISGSKGYIKIHSPFWCPSKATVSIDEGKTETIEVPFEGNGYNYEAAEVHRCLREGLTQSPKMPLEETLRIMGTMDNIRKQWNLKYPMEHTL</sequence>
<reference evidence="6" key="1">
    <citation type="submission" date="2017-02" db="EMBL/GenBank/DDBJ databases">
        <title>Comparative genomics and description of representatives of a novel lineage of planctomycetes thriving in anoxic sediments.</title>
        <authorList>
            <person name="Spring S."/>
            <person name="Bunk B."/>
            <person name="Sproer C."/>
        </authorList>
    </citation>
    <scope>NUCLEOTIDE SEQUENCE [LARGE SCALE GENOMIC DNA]</scope>
    <source>
        <strain evidence="6">ST-NAGAB-D1</strain>
    </source>
</reference>
<dbReference type="Gene3D" id="3.30.360.10">
    <property type="entry name" value="Dihydrodipicolinate Reductase, domain 2"/>
    <property type="match status" value="1"/>
</dbReference>
<dbReference type="Gene3D" id="3.40.50.720">
    <property type="entry name" value="NAD(P)-binding Rossmann-like Domain"/>
    <property type="match status" value="1"/>
</dbReference>
<dbReference type="InterPro" id="IPR050984">
    <property type="entry name" value="Gfo/Idh/MocA_domain"/>
</dbReference>
<dbReference type="InterPro" id="IPR036291">
    <property type="entry name" value="NAD(P)-bd_dom_sf"/>
</dbReference>
<dbReference type="EC" id="1.1.1.292" evidence="5"/>
<keyword evidence="6" id="KW-1185">Reference proteome</keyword>
<dbReference type="KEGG" id="alus:STSP2_02544"/>
<evidence type="ECO:0000259" key="4">
    <source>
        <dbReference type="Pfam" id="PF22725"/>
    </source>
</evidence>